<keyword evidence="2" id="KW-1185">Reference proteome</keyword>
<protein>
    <submittedName>
        <fullName evidence="1">Uncharacterized protein</fullName>
    </submittedName>
</protein>
<dbReference type="EMBL" id="JFHC01000109">
    <property type="protein sequence ID" value="KDR38093.1"/>
    <property type="molecule type" value="Genomic_DNA"/>
</dbReference>
<gene>
    <name evidence="1" type="ORF">BG61_03535</name>
</gene>
<dbReference type="RefSeq" id="WP_035942817.1">
    <property type="nucleotide sequence ID" value="NZ_CADFFX010000014.1"/>
</dbReference>
<dbReference type="Proteomes" id="UP000027466">
    <property type="component" value="Unassembled WGS sequence"/>
</dbReference>
<accession>A0A069PBR4</accession>
<proteinExistence type="predicted"/>
<sequence length="91" mass="10048">MHRDLTIGEYAVAITAERKCLVSPNVVTGYTVRFAIRRVDDKALTGNLFVETSEEIAPQNHYFASVKAALDAGEQMGRMRITDFDAARGLS</sequence>
<organism evidence="1 2">
    <name type="scientific">Caballeronia glathei</name>
    <dbReference type="NCBI Taxonomy" id="60547"/>
    <lineage>
        <taxon>Bacteria</taxon>
        <taxon>Pseudomonadati</taxon>
        <taxon>Pseudomonadota</taxon>
        <taxon>Betaproteobacteria</taxon>
        <taxon>Burkholderiales</taxon>
        <taxon>Burkholderiaceae</taxon>
        <taxon>Caballeronia</taxon>
    </lineage>
</organism>
<comment type="caution">
    <text evidence="1">The sequence shown here is derived from an EMBL/GenBank/DDBJ whole genome shotgun (WGS) entry which is preliminary data.</text>
</comment>
<name>A0A069PBR4_9BURK</name>
<evidence type="ECO:0000313" key="1">
    <source>
        <dbReference type="EMBL" id="KDR38093.1"/>
    </source>
</evidence>
<evidence type="ECO:0000313" key="2">
    <source>
        <dbReference type="Proteomes" id="UP000027466"/>
    </source>
</evidence>
<reference evidence="1 2" key="1">
    <citation type="submission" date="2014-03" db="EMBL/GenBank/DDBJ databases">
        <title>Draft Genome Sequences of Four Burkholderia Strains.</title>
        <authorList>
            <person name="Liu X.Y."/>
            <person name="Li C.X."/>
            <person name="Xu J.H."/>
        </authorList>
    </citation>
    <scope>NUCLEOTIDE SEQUENCE [LARGE SCALE GENOMIC DNA]</scope>
    <source>
        <strain evidence="1 2">DSM 50014</strain>
    </source>
</reference>
<dbReference type="AlphaFoldDB" id="A0A069PBR4"/>